<feature type="region of interest" description="Disordered" evidence="1">
    <location>
        <begin position="1"/>
        <end position="20"/>
    </location>
</feature>
<reference evidence="2" key="1">
    <citation type="submission" date="2021-01" db="EMBL/GenBank/DDBJ databases">
        <authorList>
            <person name="Corre E."/>
            <person name="Pelletier E."/>
            <person name="Niang G."/>
            <person name="Scheremetjew M."/>
            <person name="Finn R."/>
            <person name="Kale V."/>
            <person name="Holt S."/>
            <person name="Cochrane G."/>
            <person name="Meng A."/>
            <person name="Brown T."/>
            <person name="Cohen L."/>
        </authorList>
    </citation>
    <scope>NUCLEOTIDE SEQUENCE</scope>
    <source>
        <strain evidence="2">SAG 11-49</strain>
    </source>
</reference>
<dbReference type="AlphaFoldDB" id="A0A7S0RH74"/>
<dbReference type="EMBL" id="HBFB01014112">
    <property type="protein sequence ID" value="CAD8677375.1"/>
    <property type="molecule type" value="Transcribed_RNA"/>
</dbReference>
<feature type="region of interest" description="Disordered" evidence="1">
    <location>
        <begin position="159"/>
        <end position="222"/>
    </location>
</feature>
<accession>A0A7S0RH74</accession>
<gene>
    <name evidence="2" type="ORF">CLEI1391_LOCUS7951</name>
</gene>
<name>A0A7S0RH74_9CHLO</name>
<evidence type="ECO:0000256" key="1">
    <source>
        <dbReference type="SAM" id="MobiDB-lite"/>
    </source>
</evidence>
<feature type="compositionally biased region" description="Polar residues" evidence="1">
    <location>
        <begin position="1"/>
        <end position="10"/>
    </location>
</feature>
<sequence length="222" mass="23920">MLLSSMSGQRMTGGCSCSRPTAPARGLVAVRADFKLSAIGGPTPQRQTIVSVGQSSAPPPPANGTIIPAVAAGGIFLFGMVKYIQKKRQGSLHGLEERGYLDQNRFRKDPFMSDVMKNVNTVPMPALSDEQIAAARARRQKERANHKITLEDIELPENHPWATKAPVSKDDDQRVRARIRLQRGVPPPPASPAGSADGDSGDARPRPRTRGIEAPNSRSSKL</sequence>
<protein>
    <submittedName>
        <fullName evidence="2">Uncharacterized protein</fullName>
    </submittedName>
</protein>
<evidence type="ECO:0000313" key="2">
    <source>
        <dbReference type="EMBL" id="CAD8677375.1"/>
    </source>
</evidence>
<proteinExistence type="predicted"/>
<organism evidence="2">
    <name type="scientific">Chlamydomonas leiostraca</name>
    <dbReference type="NCBI Taxonomy" id="1034604"/>
    <lineage>
        <taxon>Eukaryota</taxon>
        <taxon>Viridiplantae</taxon>
        <taxon>Chlorophyta</taxon>
        <taxon>core chlorophytes</taxon>
        <taxon>Chlorophyceae</taxon>
        <taxon>CS clade</taxon>
        <taxon>Chlamydomonadales</taxon>
        <taxon>Chlamydomonadaceae</taxon>
        <taxon>Chlamydomonas</taxon>
    </lineage>
</organism>